<organism evidence="1">
    <name type="scientific">Siphoviridae sp. ctVif31</name>
    <dbReference type="NCBI Taxonomy" id="2825532"/>
    <lineage>
        <taxon>Viruses</taxon>
        <taxon>Duplodnaviria</taxon>
        <taxon>Heunggongvirae</taxon>
        <taxon>Uroviricota</taxon>
        <taxon>Caudoviricetes</taxon>
    </lineage>
</organism>
<accession>A0A8S5Q3C8</accession>
<evidence type="ECO:0000313" key="1">
    <source>
        <dbReference type="EMBL" id="DAE13512.1"/>
    </source>
</evidence>
<protein>
    <submittedName>
        <fullName evidence="1">Clr5 domain protein</fullName>
    </submittedName>
</protein>
<dbReference type="EMBL" id="BK015567">
    <property type="protein sequence ID" value="DAE13512.1"/>
    <property type="molecule type" value="Genomic_DNA"/>
</dbReference>
<sequence length="71" mass="8417">MSFKYKLKGLIVAQGFTMSQVNNELNRRHGTNLSFQNFSNRFRKETFTYNEVEEILDIIGYQIVFKEKSCN</sequence>
<proteinExistence type="predicted"/>
<reference evidence="1" key="1">
    <citation type="journal article" date="2021" name="Proc. Natl. Acad. Sci. U.S.A.">
        <title>A Catalog of Tens of Thousands of Viruses from Human Metagenomes Reveals Hidden Associations with Chronic Diseases.</title>
        <authorList>
            <person name="Tisza M.J."/>
            <person name="Buck C.B."/>
        </authorList>
    </citation>
    <scope>NUCLEOTIDE SEQUENCE</scope>
    <source>
        <strain evidence="1">CtVif31</strain>
    </source>
</reference>
<name>A0A8S5Q3C8_9CAUD</name>